<protein>
    <submittedName>
        <fullName evidence="5">Amidohydrolase 2</fullName>
    </submittedName>
</protein>
<dbReference type="EMBL" id="JACYCF010000001">
    <property type="protein sequence ID" value="KAF8761868.1"/>
    <property type="molecule type" value="Genomic_DNA"/>
</dbReference>
<dbReference type="Pfam" id="PF04909">
    <property type="entry name" value="Amidohydro_2"/>
    <property type="match status" value="1"/>
</dbReference>
<dbReference type="InterPro" id="IPR032465">
    <property type="entry name" value="ACMSD"/>
</dbReference>
<gene>
    <name evidence="5" type="ORF">RHS01_01234</name>
</gene>
<name>A0A8H7M9Q3_9AGAM</name>
<dbReference type="Proteomes" id="UP000614334">
    <property type="component" value="Unassembled WGS sequence"/>
</dbReference>
<evidence type="ECO:0000313" key="6">
    <source>
        <dbReference type="Proteomes" id="UP000614334"/>
    </source>
</evidence>
<comment type="similarity">
    <text evidence="3">Belongs to the metallo-dependent hydrolases superfamily.</text>
</comment>
<dbReference type="InterPro" id="IPR006680">
    <property type="entry name" value="Amidohydro-rel"/>
</dbReference>
<reference evidence="5" key="1">
    <citation type="submission" date="2020-09" db="EMBL/GenBank/DDBJ databases">
        <title>Comparative genome analyses of four rice-infecting Rhizoctonia solani isolates reveal extensive enrichment of homogalacturonan modification genes.</title>
        <authorList>
            <person name="Lee D.-Y."/>
            <person name="Jeon J."/>
            <person name="Kim K.-T."/>
            <person name="Cheong K."/>
            <person name="Song H."/>
            <person name="Choi G."/>
            <person name="Ko J."/>
            <person name="Opiyo S.O."/>
            <person name="Zuo S."/>
            <person name="Madhav S."/>
            <person name="Lee Y.-H."/>
            <person name="Wang G.-L."/>
        </authorList>
    </citation>
    <scope>NUCLEOTIDE SEQUENCE</scope>
    <source>
        <strain evidence="5">AG1-IA B2</strain>
    </source>
</reference>
<accession>A0A8H7M9Q3</accession>
<evidence type="ECO:0000256" key="1">
    <source>
        <dbReference type="ARBA" id="ARBA00022793"/>
    </source>
</evidence>
<evidence type="ECO:0000256" key="2">
    <source>
        <dbReference type="ARBA" id="ARBA00023239"/>
    </source>
</evidence>
<dbReference type="PANTHER" id="PTHR21240:SF28">
    <property type="entry name" value="ISO-OROTATE DECARBOXYLASE (EUROFUNG)"/>
    <property type="match status" value="1"/>
</dbReference>
<organism evidence="5 6">
    <name type="scientific">Rhizoctonia solani</name>
    <dbReference type="NCBI Taxonomy" id="456999"/>
    <lineage>
        <taxon>Eukaryota</taxon>
        <taxon>Fungi</taxon>
        <taxon>Dikarya</taxon>
        <taxon>Basidiomycota</taxon>
        <taxon>Agaricomycotina</taxon>
        <taxon>Agaricomycetes</taxon>
        <taxon>Cantharellales</taxon>
        <taxon>Ceratobasidiaceae</taxon>
        <taxon>Rhizoctonia</taxon>
    </lineage>
</organism>
<sequence length="480" mass="51746">MDGFIVQRIFRELRQRRAGISNLFGLCEELMTSVMPAFATTGLLGGLATRGTVGWAKGVVRNALGYSDAISCSCMPVKSEVERVERRKNVRKARANAFALGLRIVGHGGGRRHVTFGAIFAFLTTTPLYVFSCSEYARRRPHTRLSSRYADLMRARAKAPRIVPSKDGKGESLIVLEGKDSGRPVGGQYWDRSEKLAFMDKHGIDISIVSTANPWLDFLTSKEAPSLARELNDDLEAYCATGPSLSSSPLRRLYGFGLLPLLPDVPTSEITSIVEQIGSLSHLKGVIMGTKGVGKGLDDPALEPVWEAIASKGLNGHVLPLALGFPFETAIATARFILAGVLDRHPNLRLLLAHSGGALPILSSRLASCIAHDPLVARRLKHDARHYLGMLYYDAVAAQLRGGCAKATDGIDGWSALGSQRMMFGTDHPFFPPVPGVADTEAKWASVTENLAAIQAVPGWSEADKEGVRSGNAIKTFGLA</sequence>
<dbReference type="SUPFAM" id="SSF51556">
    <property type="entry name" value="Metallo-dependent hydrolases"/>
    <property type="match status" value="1"/>
</dbReference>
<dbReference type="GO" id="GO:0005829">
    <property type="term" value="C:cytosol"/>
    <property type="evidence" value="ECO:0007669"/>
    <property type="project" value="TreeGrafter"/>
</dbReference>
<dbReference type="InterPro" id="IPR032466">
    <property type="entry name" value="Metal_Hydrolase"/>
</dbReference>
<dbReference type="GO" id="GO:0016831">
    <property type="term" value="F:carboxy-lyase activity"/>
    <property type="evidence" value="ECO:0007669"/>
    <property type="project" value="UniProtKB-KW"/>
</dbReference>
<evidence type="ECO:0000256" key="3">
    <source>
        <dbReference type="RuleBase" id="RU366045"/>
    </source>
</evidence>
<keyword evidence="2 3" id="KW-0456">Lyase</keyword>
<dbReference type="AlphaFoldDB" id="A0A8H7M9Q3"/>
<comment type="caution">
    <text evidence="5">The sequence shown here is derived from an EMBL/GenBank/DDBJ whole genome shotgun (WGS) entry which is preliminary data.</text>
</comment>
<dbReference type="PANTHER" id="PTHR21240">
    <property type="entry name" value="2-AMINO-3-CARBOXYLMUCONATE-6-SEMIALDEHYDE DECARBOXYLASE"/>
    <property type="match status" value="1"/>
</dbReference>
<evidence type="ECO:0000313" key="5">
    <source>
        <dbReference type="EMBL" id="KAF8761868.1"/>
    </source>
</evidence>
<dbReference type="Gene3D" id="3.20.20.140">
    <property type="entry name" value="Metal-dependent hydrolases"/>
    <property type="match status" value="1"/>
</dbReference>
<dbReference type="GO" id="GO:0016787">
    <property type="term" value="F:hydrolase activity"/>
    <property type="evidence" value="ECO:0007669"/>
    <property type="project" value="UniProtKB-KW"/>
</dbReference>
<evidence type="ECO:0000259" key="4">
    <source>
        <dbReference type="Pfam" id="PF04909"/>
    </source>
</evidence>
<dbReference type="GO" id="GO:0019748">
    <property type="term" value="P:secondary metabolic process"/>
    <property type="evidence" value="ECO:0007669"/>
    <property type="project" value="TreeGrafter"/>
</dbReference>
<keyword evidence="5" id="KW-0378">Hydrolase</keyword>
<keyword evidence="1 3" id="KW-0210">Decarboxylase</keyword>
<proteinExistence type="inferred from homology"/>
<feature type="domain" description="Amidohydrolase-related" evidence="4">
    <location>
        <begin position="282"/>
        <end position="479"/>
    </location>
</feature>